<feature type="region of interest" description="Disordered" evidence="1">
    <location>
        <begin position="551"/>
        <end position="584"/>
    </location>
</feature>
<keyword evidence="3" id="KW-1185">Reference proteome</keyword>
<feature type="region of interest" description="Disordered" evidence="1">
    <location>
        <begin position="411"/>
        <end position="526"/>
    </location>
</feature>
<dbReference type="EMBL" id="JASBNA010000008">
    <property type="protein sequence ID" value="KAK7689641.1"/>
    <property type="molecule type" value="Genomic_DNA"/>
</dbReference>
<sequence>MAIVETTRVLMRRLAPKHRKIIHSRTRTDIHMQKKKNRVYHKLTTAERKSKSERRTERRKDLNARLKACDEAIWGLAVSLAQDFGFDAFHWYHHMMQNARIAKGERKVNRWNAFVALILAQINAALPEGVPKKKASDPDVAPALKMMWDSMSEEERDKFTSPRVQEMKEAWEIRDTMKHDTTIAAFHDIRTTLLSLENQIKNLYLRTGLEVLMFAVRSSDEHYNRPFVLSTSDKGTSFFQTCFNQLPSVWVTRFEAYCLLGIDGLKSMQAVEVSRLKAACSALILEQVRTVAAPANIPKMHYQDFDEHFTQRHHLIYENWPIPSFCTPHKLGLTELRTLYDRLTNTNAPPLFRILTAEEWVTFKSTASTRAPAPITATSQIGSIFIADGPSSSAPDVQPIPIDPALLASAALPSSSPHSPTTTLPTVSPANTVPDALPAPPTHGGLSASTAPIAFQAPATPPISFVQPNPHAPVPPKKQRKVRFDKGLTREQAQAARAARASKAVGTPVAPAPQGQPRGQPQKTRKVRFDKGLTKAQAQAAALARQERNGLTANGIPSTPTGAVSPAPPAPTSTQPIDRLQSAASPAGIAAPITSATPTLTPAAFAPPGAAGTSAPFPPRVESPFSGNAFTPNNGVIGFTSAGPTIAMIPRTNAACEVTTSGGASMAANPMASCMAADSSLTSGSASPVPTNGTV</sequence>
<protein>
    <submittedName>
        <fullName evidence="2">Uncharacterized protein</fullName>
    </submittedName>
</protein>
<proteinExistence type="predicted"/>
<feature type="compositionally biased region" description="Low complexity" evidence="1">
    <location>
        <begin position="572"/>
        <end position="584"/>
    </location>
</feature>
<feature type="compositionally biased region" description="Low complexity" evidence="1">
    <location>
        <begin position="492"/>
        <end position="501"/>
    </location>
</feature>
<organism evidence="2 3">
    <name type="scientific">Cerrena zonata</name>
    <dbReference type="NCBI Taxonomy" id="2478898"/>
    <lineage>
        <taxon>Eukaryota</taxon>
        <taxon>Fungi</taxon>
        <taxon>Dikarya</taxon>
        <taxon>Basidiomycota</taxon>
        <taxon>Agaricomycotina</taxon>
        <taxon>Agaricomycetes</taxon>
        <taxon>Polyporales</taxon>
        <taxon>Cerrenaceae</taxon>
        <taxon>Cerrena</taxon>
    </lineage>
</organism>
<dbReference type="AlphaFoldDB" id="A0AAW0GJH9"/>
<feature type="compositionally biased region" description="Low complexity" evidence="1">
    <location>
        <begin position="512"/>
        <end position="522"/>
    </location>
</feature>
<evidence type="ECO:0000313" key="3">
    <source>
        <dbReference type="Proteomes" id="UP001385951"/>
    </source>
</evidence>
<dbReference type="Proteomes" id="UP001385951">
    <property type="component" value="Unassembled WGS sequence"/>
</dbReference>
<gene>
    <name evidence="2" type="ORF">QCA50_007434</name>
</gene>
<feature type="compositionally biased region" description="Low complexity" evidence="1">
    <location>
        <begin position="411"/>
        <end position="430"/>
    </location>
</feature>
<name>A0AAW0GJH9_9APHY</name>
<reference evidence="2 3" key="1">
    <citation type="submission" date="2022-09" db="EMBL/GenBank/DDBJ databases">
        <authorList>
            <person name="Palmer J.M."/>
        </authorList>
    </citation>
    <scope>NUCLEOTIDE SEQUENCE [LARGE SCALE GENOMIC DNA]</scope>
    <source>
        <strain evidence="2 3">DSM 7382</strain>
    </source>
</reference>
<evidence type="ECO:0000313" key="2">
    <source>
        <dbReference type="EMBL" id="KAK7689641.1"/>
    </source>
</evidence>
<comment type="caution">
    <text evidence="2">The sequence shown here is derived from an EMBL/GenBank/DDBJ whole genome shotgun (WGS) entry which is preliminary data.</text>
</comment>
<accession>A0AAW0GJH9</accession>
<evidence type="ECO:0000256" key="1">
    <source>
        <dbReference type="SAM" id="MobiDB-lite"/>
    </source>
</evidence>